<keyword evidence="2" id="KW-1185">Reference proteome</keyword>
<sequence length="185" mass="20568">MNVANLLDVSNENNLARSDLDPQKCGVFDIAKALCEIKAKSTQLVERSCSIQPAPSHRVSKFSVINCLRCHANCCYKHILSTYHVHLAQALKADLADATSTLWHNLHKEMKDTYATKYPQLRVAIRNGSRYPLGHCLAYYALNYAPTTPLNQAVSLGFYDTPDNTVFVPSLLNSATYVYSLTATI</sequence>
<organism evidence="1 2">
    <name type="scientific">Thelephora ganbajun</name>
    <name type="common">Ganba fungus</name>
    <dbReference type="NCBI Taxonomy" id="370292"/>
    <lineage>
        <taxon>Eukaryota</taxon>
        <taxon>Fungi</taxon>
        <taxon>Dikarya</taxon>
        <taxon>Basidiomycota</taxon>
        <taxon>Agaricomycotina</taxon>
        <taxon>Agaricomycetes</taxon>
        <taxon>Thelephorales</taxon>
        <taxon>Thelephoraceae</taxon>
        <taxon>Thelephora</taxon>
    </lineage>
</organism>
<gene>
    <name evidence="1" type="ORF">BDM02DRAFT_3193402</name>
</gene>
<accession>A0ACB6YY84</accession>
<protein>
    <submittedName>
        <fullName evidence="1">Uncharacterized protein</fullName>
    </submittedName>
</protein>
<dbReference type="Proteomes" id="UP000886501">
    <property type="component" value="Unassembled WGS sequence"/>
</dbReference>
<reference evidence="1" key="1">
    <citation type="submission" date="2019-10" db="EMBL/GenBank/DDBJ databases">
        <authorList>
            <consortium name="DOE Joint Genome Institute"/>
            <person name="Kuo A."/>
            <person name="Miyauchi S."/>
            <person name="Kiss E."/>
            <person name="Drula E."/>
            <person name="Kohler A."/>
            <person name="Sanchez-Garcia M."/>
            <person name="Andreopoulos B."/>
            <person name="Barry K.W."/>
            <person name="Bonito G."/>
            <person name="Buee M."/>
            <person name="Carver A."/>
            <person name="Chen C."/>
            <person name="Cichocki N."/>
            <person name="Clum A."/>
            <person name="Culley D."/>
            <person name="Crous P.W."/>
            <person name="Fauchery L."/>
            <person name="Girlanda M."/>
            <person name="Hayes R."/>
            <person name="Keri Z."/>
            <person name="Labutti K."/>
            <person name="Lipzen A."/>
            <person name="Lombard V."/>
            <person name="Magnuson J."/>
            <person name="Maillard F."/>
            <person name="Morin E."/>
            <person name="Murat C."/>
            <person name="Nolan M."/>
            <person name="Ohm R."/>
            <person name="Pangilinan J."/>
            <person name="Pereira M."/>
            <person name="Perotto S."/>
            <person name="Peter M."/>
            <person name="Riley R."/>
            <person name="Sitrit Y."/>
            <person name="Stielow B."/>
            <person name="Szollosi G."/>
            <person name="Zifcakova L."/>
            <person name="Stursova M."/>
            <person name="Spatafora J.W."/>
            <person name="Tedersoo L."/>
            <person name="Vaario L.-M."/>
            <person name="Yamada A."/>
            <person name="Yan M."/>
            <person name="Wang P."/>
            <person name="Xu J."/>
            <person name="Bruns T."/>
            <person name="Baldrian P."/>
            <person name="Vilgalys R."/>
            <person name="Henrissat B."/>
            <person name="Grigoriev I.V."/>
            <person name="Hibbett D."/>
            <person name="Nagy L.G."/>
            <person name="Martin F.M."/>
        </authorList>
    </citation>
    <scope>NUCLEOTIDE SEQUENCE</scope>
    <source>
        <strain evidence="1">P2</strain>
    </source>
</reference>
<comment type="caution">
    <text evidence="1">The sequence shown here is derived from an EMBL/GenBank/DDBJ whole genome shotgun (WGS) entry which is preliminary data.</text>
</comment>
<name>A0ACB6YY84_THEGA</name>
<dbReference type="EMBL" id="MU118512">
    <property type="protein sequence ID" value="KAF9642366.1"/>
    <property type="molecule type" value="Genomic_DNA"/>
</dbReference>
<proteinExistence type="predicted"/>
<reference evidence="1" key="2">
    <citation type="journal article" date="2020" name="Nat. Commun.">
        <title>Large-scale genome sequencing of mycorrhizal fungi provides insights into the early evolution of symbiotic traits.</title>
        <authorList>
            <person name="Miyauchi S."/>
            <person name="Kiss E."/>
            <person name="Kuo A."/>
            <person name="Drula E."/>
            <person name="Kohler A."/>
            <person name="Sanchez-Garcia M."/>
            <person name="Morin E."/>
            <person name="Andreopoulos B."/>
            <person name="Barry K.W."/>
            <person name="Bonito G."/>
            <person name="Buee M."/>
            <person name="Carver A."/>
            <person name="Chen C."/>
            <person name="Cichocki N."/>
            <person name="Clum A."/>
            <person name="Culley D."/>
            <person name="Crous P.W."/>
            <person name="Fauchery L."/>
            <person name="Girlanda M."/>
            <person name="Hayes R.D."/>
            <person name="Keri Z."/>
            <person name="LaButti K."/>
            <person name="Lipzen A."/>
            <person name="Lombard V."/>
            <person name="Magnuson J."/>
            <person name="Maillard F."/>
            <person name="Murat C."/>
            <person name="Nolan M."/>
            <person name="Ohm R.A."/>
            <person name="Pangilinan J."/>
            <person name="Pereira M.F."/>
            <person name="Perotto S."/>
            <person name="Peter M."/>
            <person name="Pfister S."/>
            <person name="Riley R."/>
            <person name="Sitrit Y."/>
            <person name="Stielow J.B."/>
            <person name="Szollosi G."/>
            <person name="Zifcakova L."/>
            <person name="Stursova M."/>
            <person name="Spatafora J.W."/>
            <person name="Tedersoo L."/>
            <person name="Vaario L.M."/>
            <person name="Yamada A."/>
            <person name="Yan M."/>
            <person name="Wang P."/>
            <person name="Xu J."/>
            <person name="Bruns T."/>
            <person name="Baldrian P."/>
            <person name="Vilgalys R."/>
            <person name="Dunand C."/>
            <person name="Henrissat B."/>
            <person name="Grigoriev I.V."/>
            <person name="Hibbett D."/>
            <person name="Nagy L.G."/>
            <person name="Martin F.M."/>
        </authorList>
    </citation>
    <scope>NUCLEOTIDE SEQUENCE</scope>
    <source>
        <strain evidence="1">P2</strain>
    </source>
</reference>
<evidence type="ECO:0000313" key="1">
    <source>
        <dbReference type="EMBL" id="KAF9642366.1"/>
    </source>
</evidence>
<evidence type="ECO:0000313" key="2">
    <source>
        <dbReference type="Proteomes" id="UP000886501"/>
    </source>
</evidence>